<protein>
    <recommendedName>
        <fullName evidence="3">Bromo domain-containing protein</fullName>
    </recommendedName>
</protein>
<dbReference type="Proteomes" id="UP001470230">
    <property type="component" value="Unassembled WGS sequence"/>
</dbReference>
<comment type="caution">
    <text evidence="4">The sequence shown here is derived from an EMBL/GenBank/DDBJ whole genome shotgun (WGS) entry which is preliminary data.</text>
</comment>
<feature type="domain" description="Bromo" evidence="3">
    <location>
        <begin position="30"/>
        <end position="102"/>
    </location>
</feature>
<organism evidence="4 5">
    <name type="scientific">Tritrichomonas musculus</name>
    <dbReference type="NCBI Taxonomy" id="1915356"/>
    <lineage>
        <taxon>Eukaryota</taxon>
        <taxon>Metamonada</taxon>
        <taxon>Parabasalia</taxon>
        <taxon>Tritrichomonadida</taxon>
        <taxon>Tritrichomonadidae</taxon>
        <taxon>Tritrichomonas</taxon>
    </lineage>
</organism>
<dbReference type="InterPro" id="IPR036427">
    <property type="entry name" value="Bromodomain-like_sf"/>
</dbReference>
<evidence type="ECO:0000313" key="5">
    <source>
        <dbReference type="Proteomes" id="UP001470230"/>
    </source>
</evidence>
<evidence type="ECO:0000313" key="4">
    <source>
        <dbReference type="EMBL" id="KAK8890214.1"/>
    </source>
</evidence>
<gene>
    <name evidence="4" type="ORF">M9Y10_034985</name>
</gene>
<dbReference type="EMBL" id="JAPFFF010000005">
    <property type="protein sequence ID" value="KAK8890214.1"/>
    <property type="molecule type" value="Genomic_DNA"/>
</dbReference>
<sequence>MQGLNKGNIKFQEFNAFSRKWCIDRTKEMLSSPYSFFFRDHPKFSVPNYEEYILVIKNPMWFKEVLERLNHNAYLYVHEWVYDMSSIWENAFSYNAKNTPGYDSALILQKIFNKHCVPVPSSQANLIGIKRFKILRKLAKTLLNPPSLIKKLQWEIPEINNELPVGEDLVFEIREALFKLDEETKNKLFAHSTINEIFNNPEKTIKQISTINENKESSAQDQTQDHNNA</sequence>
<reference evidence="4 5" key="1">
    <citation type="submission" date="2024-04" db="EMBL/GenBank/DDBJ databases">
        <title>Tritrichomonas musculus Genome.</title>
        <authorList>
            <person name="Alves-Ferreira E."/>
            <person name="Grigg M."/>
            <person name="Lorenzi H."/>
            <person name="Galac M."/>
        </authorList>
    </citation>
    <scope>NUCLEOTIDE SEQUENCE [LARGE SCALE GENOMIC DNA]</scope>
    <source>
        <strain evidence="4 5">EAF2021</strain>
    </source>
</reference>
<dbReference type="SUPFAM" id="SSF47370">
    <property type="entry name" value="Bromodomain"/>
    <property type="match status" value="1"/>
</dbReference>
<keyword evidence="1 2" id="KW-0103">Bromodomain</keyword>
<keyword evidence="5" id="KW-1185">Reference proteome</keyword>
<proteinExistence type="predicted"/>
<dbReference type="Gene3D" id="1.20.920.10">
    <property type="entry name" value="Bromodomain-like"/>
    <property type="match status" value="1"/>
</dbReference>
<dbReference type="InterPro" id="IPR001487">
    <property type="entry name" value="Bromodomain"/>
</dbReference>
<dbReference type="CDD" id="cd04369">
    <property type="entry name" value="Bromodomain"/>
    <property type="match status" value="1"/>
</dbReference>
<name>A0ABR2KGD4_9EUKA</name>
<evidence type="ECO:0000256" key="1">
    <source>
        <dbReference type="ARBA" id="ARBA00023117"/>
    </source>
</evidence>
<evidence type="ECO:0000259" key="3">
    <source>
        <dbReference type="PROSITE" id="PS50014"/>
    </source>
</evidence>
<evidence type="ECO:0000256" key="2">
    <source>
        <dbReference type="PROSITE-ProRule" id="PRU00035"/>
    </source>
</evidence>
<dbReference type="PRINTS" id="PR00503">
    <property type="entry name" value="BROMODOMAIN"/>
</dbReference>
<dbReference type="PROSITE" id="PS50014">
    <property type="entry name" value="BROMODOMAIN_2"/>
    <property type="match status" value="1"/>
</dbReference>
<dbReference type="Pfam" id="PF00439">
    <property type="entry name" value="Bromodomain"/>
    <property type="match status" value="1"/>
</dbReference>
<accession>A0ABR2KGD4</accession>
<dbReference type="SMART" id="SM00297">
    <property type="entry name" value="BROMO"/>
    <property type="match status" value="1"/>
</dbReference>